<organism evidence="1">
    <name type="scientific">Roseihalotalea indica</name>
    <dbReference type="NCBI Taxonomy" id="2867963"/>
    <lineage>
        <taxon>Bacteria</taxon>
        <taxon>Pseudomonadati</taxon>
        <taxon>Bacteroidota</taxon>
        <taxon>Cytophagia</taxon>
        <taxon>Cytophagales</taxon>
        <taxon>Catalimonadaceae</taxon>
        <taxon>Roseihalotalea</taxon>
    </lineage>
</organism>
<dbReference type="Gene3D" id="2.60.40.2030">
    <property type="match status" value="1"/>
</dbReference>
<dbReference type="SUPFAM" id="SSF141072">
    <property type="entry name" value="CalX-like"/>
    <property type="match status" value="1"/>
</dbReference>
<accession>A0AA49JJ00</accession>
<name>A0AA49JJ00_9BACT</name>
<reference evidence="1" key="2">
    <citation type="journal article" date="2024" name="Antonie Van Leeuwenhoek">
        <title>Roseihalotalea indica gen. nov., sp. nov., a halophilic Bacteroidetes from mesopelagic Southwest Indian Ocean with higher carbohydrate metabolic potential.</title>
        <authorList>
            <person name="Chen B."/>
            <person name="Zhang M."/>
            <person name="Lin D."/>
            <person name="Ye J."/>
            <person name="Tang K."/>
        </authorList>
    </citation>
    <scope>NUCLEOTIDE SEQUENCE</scope>
    <source>
        <strain evidence="1">TK19036</strain>
    </source>
</reference>
<dbReference type="AlphaFoldDB" id="A0AA49JJ00"/>
<protein>
    <submittedName>
        <fullName evidence="1">Uncharacterized protein</fullName>
    </submittedName>
</protein>
<gene>
    <name evidence="1" type="ORF">K4G66_03245</name>
</gene>
<dbReference type="InterPro" id="IPR038081">
    <property type="entry name" value="CalX-like_sf"/>
</dbReference>
<evidence type="ECO:0000313" key="1">
    <source>
        <dbReference type="EMBL" id="WKN37722.1"/>
    </source>
</evidence>
<proteinExistence type="predicted"/>
<dbReference type="EMBL" id="CP120682">
    <property type="protein sequence ID" value="WKN37722.1"/>
    <property type="molecule type" value="Genomic_DNA"/>
</dbReference>
<sequence>MKPKINVVWIILLGVILWQCTEDEEAPLPSPPATVVDFALDHQTLPKQGSPLSVNLTFNRAAATTGLVVVRIDGDAVYSQHFTTSPEAEEGVVILPIEKGQSSTHFTVSTVNDQEWTDDKHLSFFLDSPSSGFALGNKVNASLTLVDDEDTNPAELVATIEFAEDSAQVLESDTEVPTAAPEG</sequence>
<reference evidence="1" key="1">
    <citation type="journal article" date="2023" name="Comput. Struct. Biotechnol. J.">
        <title>Discovery of a novel marine Bacteroidetes with a rich repertoire of carbohydrate-active enzymes.</title>
        <authorList>
            <person name="Chen B."/>
            <person name="Liu G."/>
            <person name="Chen Q."/>
            <person name="Wang H."/>
            <person name="Liu L."/>
            <person name="Tang K."/>
        </authorList>
    </citation>
    <scope>NUCLEOTIDE SEQUENCE</scope>
    <source>
        <strain evidence="1">TK19036</strain>
    </source>
</reference>